<evidence type="ECO:0000256" key="2">
    <source>
        <dbReference type="ARBA" id="ARBA00023125"/>
    </source>
</evidence>
<dbReference type="SUPFAM" id="SSF56349">
    <property type="entry name" value="DNA breaking-rejoining enzymes"/>
    <property type="match status" value="1"/>
</dbReference>
<gene>
    <name evidence="7" type="ORF">ACFSBX_08185</name>
</gene>
<dbReference type="EMBL" id="JBHUDK010000006">
    <property type="protein sequence ID" value="MFD1598935.1"/>
    <property type="molecule type" value="Genomic_DNA"/>
</dbReference>
<dbReference type="GO" id="GO:0006310">
    <property type="term" value="P:DNA recombination"/>
    <property type="evidence" value="ECO:0007669"/>
    <property type="project" value="UniProtKB-KW"/>
</dbReference>
<reference evidence="7 8" key="1">
    <citation type="journal article" date="2019" name="Int. J. Syst. Evol. Microbiol.">
        <title>The Global Catalogue of Microorganisms (GCM) 10K type strain sequencing project: providing services to taxonomists for standard genome sequencing and annotation.</title>
        <authorList>
            <consortium name="The Broad Institute Genomics Platform"/>
            <consortium name="The Broad Institute Genome Sequencing Center for Infectious Disease"/>
            <person name="Wu L."/>
            <person name="Ma J."/>
        </authorList>
    </citation>
    <scope>NUCLEOTIDE SEQUENCE [LARGE SCALE GENOMIC DNA]</scope>
    <source>
        <strain evidence="7 8">CGMCC 1.12121</strain>
    </source>
</reference>
<dbReference type="AlphaFoldDB" id="A0ABD6CP65"/>
<dbReference type="GO" id="GO:0015074">
    <property type="term" value="P:DNA integration"/>
    <property type="evidence" value="ECO:0007669"/>
    <property type="project" value="UniProtKB-KW"/>
</dbReference>
<keyword evidence="3" id="KW-0233">DNA recombination</keyword>
<keyword evidence="1" id="KW-0229">DNA integration</keyword>
<dbReference type="GO" id="GO:0003677">
    <property type="term" value="F:DNA binding"/>
    <property type="evidence" value="ECO:0007669"/>
    <property type="project" value="UniProtKB-UniRule"/>
</dbReference>
<evidence type="ECO:0000259" key="5">
    <source>
        <dbReference type="PROSITE" id="PS51898"/>
    </source>
</evidence>
<accession>A0ABD6CP65</accession>
<evidence type="ECO:0000313" key="7">
    <source>
        <dbReference type="EMBL" id="MFD1598935.1"/>
    </source>
</evidence>
<dbReference type="InterPro" id="IPR010998">
    <property type="entry name" value="Integrase_recombinase_N"/>
</dbReference>
<feature type="domain" description="Core-binding (CB)" evidence="6">
    <location>
        <begin position="1"/>
        <end position="85"/>
    </location>
</feature>
<organism evidence="7 8">
    <name type="scientific">Halobellus rarus</name>
    <dbReference type="NCBI Taxonomy" id="1126237"/>
    <lineage>
        <taxon>Archaea</taxon>
        <taxon>Methanobacteriati</taxon>
        <taxon>Methanobacteriota</taxon>
        <taxon>Stenosarchaea group</taxon>
        <taxon>Halobacteria</taxon>
        <taxon>Halobacteriales</taxon>
        <taxon>Haloferacaceae</taxon>
        <taxon>Halobellus</taxon>
    </lineage>
</organism>
<dbReference type="InterPro" id="IPR013762">
    <property type="entry name" value="Integrase-like_cat_sf"/>
</dbReference>
<dbReference type="Pfam" id="PF02899">
    <property type="entry name" value="Phage_int_SAM_1"/>
    <property type="match status" value="1"/>
</dbReference>
<sequence>MDFDTVLSKFRRRRGRNSAESTVDRYVNHVRNWREWLTDARGKQIWDADSVDLLVFIEELTDEGMAPSTISQRVSAISKFYQDLAKLTERYDMPDVPENPYDGLDGEDKRLLRGDTKKKAGLEDITQDEYPYLNSDEVSDLIDSVPSPRIRNELIIRLLFNCGFRRGELAACKLKHVDREDKSIFIPPRKSDNSRIVSYNEEYLGFQLSQWLDYGGRESMTYAEDSEYLFPTNYNLHISGNSINGMIKKAAKSAGLQETISEYSDGREIHKVTAHTLRHSFAMQAIRSDIDVRTLQSLLGHDDLDTTLIYLQQSKDEAKEESRLFNPEA</sequence>
<dbReference type="InterPro" id="IPR011010">
    <property type="entry name" value="DNA_brk_join_enz"/>
</dbReference>
<dbReference type="CDD" id="cd00397">
    <property type="entry name" value="DNA_BRE_C"/>
    <property type="match status" value="1"/>
</dbReference>
<dbReference type="InterPro" id="IPR050090">
    <property type="entry name" value="Tyrosine_recombinase_XerCD"/>
</dbReference>
<feature type="domain" description="Tyr recombinase" evidence="5">
    <location>
        <begin position="128"/>
        <end position="323"/>
    </location>
</feature>
<dbReference type="Pfam" id="PF00589">
    <property type="entry name" value="Phage_integrase"/>
    <property type="match status" value="1"/>
</dbReference>
<proteinExistence type="predicted"/>
<dbReference type="PANTHER" id="PTHR30349">
    <property type="entry name" value="PHAGE INTEGRASE-RELATED"/>
    <property type="match status" value="1"/>
</dbReference>
<keyword evidence="8" id="KW-1185">Reference proteome</keyword>
<protein>
    <submittedName>
        <fullName evidence="7">Tyrosine-type recombinase/integrase</fullName>
    </submittedName>
</protein>
<keyword evidence="2 4" id="KW-0238">DNA-binding</keyword>
<dbReference type="PROSITE" id="PS51900">
    <property type="entry name" value="CB"/>
    <property type="match status" value="1"/>
</dbReference>
<dbReference type="InterPro" id="IPR002104">
    <property type="entry name" value="Integrase_catalytic"/>
</dbReference>
<dbReference type="Proteomes" id="UP001597085">
    <property type="component" value="Unassembled WGS sequence"/>
</dbReference>
<evidence type="ECO:0000259" key="6">
    <source>
        <dbReference type="PROSITE" id="PS51900"/>
    </source>
</evidence>
<evidence type="ECO:0000256" key="3">
    <source>
        <dbReference type="ARBA" id="ARBA00023172"/>
    </source>
</evidence>
<evidence type="ECO:0000256" key="4">
    <source>
        <dbReference type="PROSITE-ProRule" id="PRU01248"/>
    </source>
</evidence>
<comment type="caution">
    <text evidence="7">The sequence shown here is derived from an EMBL/GenBank/DDBJ whole genome shotgun (WGS) entry which is preliminary data.</text>
</comment>
<evidence type="ECO:0000313" key="8">
    <source>
        <dbReference type="Proteomes" id="UP001597085"/>
    </source>
</evidence>
<dbReference type="Gene3D" id="1.10.150.130">
    <property type="match status" value="1"/>
</dbReference>
<dbReference type="PANTHER" id="PTHR30349:SF41">
    <property type="entry name" value="INTEGRASE_RECOMBINASE PROTEIN MJ0367-RELATED"/>
    <property type="match status" value="1"/>
</dbReference>
<name>A0ABD6CP65_9EURY</name>
<evidence type="ECO:0000256" key="1">
    <source>
        <dbReference type="ARBA" id="ARBA00022908"/>
    </source>
</evidence>
<dbReference type="InterPro" id="IPR004107">
    <property type="entry name" value="Integrase_SAM-like_N"/>
</dbReference>
<dbReference type="PROSITE" id="PS51898">
    <property type="entry name" value="TYR_RECOMBINASE"/>
    <property type="match status" value="1"/>
</dbReference>
<dbReference type="InterPro" id="IPR044068">
    <property type="entry name" value="CB"/>
</dbReference>
<dbReference type="RefSeq" id="WP_256420465.1">
    <property type="nucleotide sequence ID" value="NZ_JANHDI010000002.1"/>
</dbReference>
<dbReference type="Gene3D" id="1.10.443.10">
    <property type="entry name" value="Intergrase catalytic core"/>
    <property type="match status" value="1"/>
</dbReference>